<dbReference type="Pfam" id="PF00903">
    <property type="entry name" value="Glyoxalase"/>
    <property type="match status" value="1"/>
</dbReference>
<dbReference type="InterPro" id="IPR050383">
    <property type="entry name" value="GlyoxalaseI/FosfomycinResist"/>
</dbReference>
<accession>A0ABP8RJ67</accession>
<dbReference type="PANTHER" id="PTHR21366">
    <property type="entry name" value="GLYOXALASE FAMILY PROTEIN"/>
    <property type="match status" value="1"/>
</dbReference>
<keyword evidence="3" id="KW-1185">Reference proteome</keyword>
<dbReference type="EMBL" id="BAABGT010000019">
    <property type="protein sequence ID" value="GAA4540224.1"/>
    <property type="molecule type" value="Genomic_DNA"/>
</dbReference>
<dbReference type="InterPro" id="IPR037523">
    <property type="entry name" value="VOC_core"/>
</dbReference>
<protein>
    <submittedName>
        <fullName evidence="2">VOC family protein</fullName>
    </submittedName>
</protein>
<dbReference type="Proteomes" id="UP001501598">
    <property type="component" value="Unassembled WGS sequence"/>
</dbReference>
<evidence type="ECO:0000313" key="3">
    <source>
        <dbReference type="Proteomes" id="UP001501598"/>
    </source>
</evidence>
<dbReference type="InterPro" id="IPR004360">
    <property type="entry name" value="Glyas_Fos-R_dOase_dom"/>
</dbReference>
<dbReference type="PROSITE" id="PS51819">
    <property type="entry name" value="VOC"/>
    <property type="match status" value="1"/>
</dbReference>
<dbReference type="SUPFAM" id="SSF54593">
    <property type="entry name" value="Glyoxalase/Bleomycin resistance protein/Dihydroxybiphenyl dioxygenase"/>
    <property type="match status" value="1"/>
</dbReference>
<evidence type="ECO:0000313" key="2">
    <source>
        <dbReference type="EMBL" id="GAA4540224.1"/>
    </source>
</evidence>
<dbReference type="RefSeq" id="WP_345413642.1">
    <property type="nucleotide sequence ID" value="NZ_BAABGT010000019.1"/>
</dbReference>
<gene>
    <name evidence="2" type="ORF">GCM10023175_12610</name>
</gene>
<feature type="domain" description="VOC" evidence="1">
    <location>
        <begin position="22"/>
        <end position="163"/>
    </location>
</feature>
<proteinExistence type="predicted"/>
<sequence>MELAAHQRIVASTGPAAGKITGINHLVMLCTDLDRSTRFYRDLLGMKVVRTQPDWREEYERQYFFQLANGELFSLYQSQKMTAPERPLVNSLWPEDDEPSQRPQKLDHLAFNVDSMDDLHWFQERLTAHGVPVSKVWVSEAGFLAGRIYFSDPDGNPLEIATFDAADPRWESFDDRAWLREEHPVPALFEEAQG</sequence>
<evidence type="ECO:0000259" key="1">
    <source>
        <dbReference type="PROSITE" id="PS51819"/>
    </source>
</evidence>
<dbReference type="InterPro" id="IPR029068">
    <property type="entry name" value="Glyas_Bleomycin-R_OHBP_Dase"/>
</dbReference>
<comment type="caution">
    <text evidence="2">The sequence shown here is derived from an EMBL/GenBank/DDBJ whole genome shotgun (WGS) entry which is preliminary data.</text>
</comment>
<organism evidence="2 3">
    <name type="scientific">Pseudonocardia xishanensis</name>
    <dbReference type="NCBI Taxonomy" id="630995"/>
    <lineage>
        <taxon>Bacteria</taxon>
        <taxon>Bacillati</taxon>
        <taxon>Actinomycetota</taxon>
        <taxon>Actinomycetes</taxon>
        <taxon>Pseudonocardiales</taxon>
        <taxon>Pseudonocardiaceae</taxon>
        <taxon>Pseudonocardia</taxon>
    </lineage>
</organism>
<dbReference type="Gene3D" id="3.10.180.10">
    <property type="entry name" value="2,3-Dihydroxybiphenyl 1,2-Dioxygenase, domain 1"/>
    <property type="match status" value="1"/>
</dbReference>
<reference evidence="3" key="1">
    <citation type="journal article" date="2019" name="Int. J. Syst. Evol. Microbiol.">
        <title>The Global Catalogue of Microorganisms (GCM) 10K type strain sequencing project: providing services to taxonomists for standard genome sequencing and annotation.</title>
        <authorList>
            <consortium name="The Broad Institute Genomics Platform"/>
            <consortium name="The Broad Institute Genome Sequencing Center for Infectious Disease"/>
            <person name="Wu L."/>
            <person name="Ma J."/>
        </authorList>
    </citation>
    <scope>NUCLEOTIDE SEQUENCE [LARGE SCALE GENOMIC DNA]</scope>
    <source>
        <strain evidence="3">JCM 17906</strain>
    </source>
</reference>
<name>A0ABP8RJ67_9PSEU</name>